<evidence type="ECO:0000313" key="1">
    <source>
        <dbReference type="EMBL" id="GAI99764.1"/>
    </source>
</evidence>
<dbReference type="InterPro" id="IPR001138">
    <property type="entry name" value="Zn2Cys6_DnaBD"/>
</dbReference>
<dbReference type="GO" id="GO:0000981">
    <property type="term" value="F:DNA-binding transcription factor activity, RNA polymerase II-specific"/>
    <property type="evidence" value="ECO:0007669"/>
    <property type="project" value="InterPro"/>
</dbReference>
<dbReference type="InterPro" id="IPR036864">
    <property type="entry name" value="Zn2-C6_fun-type_DNA-bd_sf"/>
</dbReference>
<gene>
    <name evidence="1" type="ORF">S12H4_39374</name>
</gene>
<name>X1V572_9ZZZZ</name>
<dbReference type="CDD" id="cd00067">
    <property type="entry name" value="GAL4"/>
    <property type="match status" value="1"/>
</dbReference>
<dbReference type="AlphaFoldDB" id="X1V572"/>
<protein>
    <recommendedName>
        <fullName evidence="2">Zn(2)-C6 fungal-type domain-containing protein</fullName>
    </recommendedName>
</protein>
<proteinExistence type="predicted"/>
<accession>X1V572</accession>
<dbReference type="GO" id="GO:0008270">
    <property type="term" value="F:zinc ion binding"/>
    <property type="evidence" value="ECO:0007669"/>
    <property type="project" value="InterPro"/>
</dbReference>
<evidence type="ECO:0008006" key="2">
    <source>
        <dbReference type="Google" id="ProtNLM"/>
    </source>
</evidence>
<organism evidence="1">
    <name type="scientific">marine sediment metagenome</name>
    <dbReference type="NCBI Taxonomy" id="412755"/>
    <lineage>
        <taxon>unclassified sequences</taxon>
        <taxon>metagenomes</taxon>
        <taxon>ecological metagenomes</taxon>
    </lineage>
</organism>
<comment type="caution">
    <text evidence="1">The sequence shown here is derived from an EMBL/GenBank/DDBJ whole genome shotgun (WGS) entry which is preliminary data.</text>
</comment>
<dbReference type="EMBL" id="BARW01023792">
    <property type="protein sequence ID" value="GAI99764.1"/>
    <property type="molecule type" value="Genomic_DNA"/>
</dbReference>
<sequence length="153" mass="16619">MIPFTGGAYSTPKTNVLGPKRVACDTCRKRRIRCKHKDVVVQVTPEALPGLPNASSFNSQLAPELQDNITVTPAKPYPYPIESQQSVQIHEFQPDGTPGLNGHANGSNGNVPMTLNGVNIFGESGKRGRSKACLECRRSKVSMPVTSEVRREC</sequence>
<dbReference type="SUPFAM" id="SSF57701">
    <property type="entry name" value="Zn2/Cys6 DNA-binding domain"/>
    <property type="match status" value="1"/>
</dbReference>
<reference evidence="1" key="1">
    <citation type="journal article" date="2014" name="Front. Microbiol.">
        <title>High frequency of phylogenetically diverse reductive dehalogenase-homologous genes in deep subseafloor sedimentary metagenomes.</title>
        <authorList>
            <person name="Kawai M."/>
            <person name="Futagami T."/>
            <person name="Toyoda A."/>
            <person name="Takaki Y."/>
            <person name="Nishi S."/>
            <person name="Hori S."/>
            <person name="Arai W."/>
            <person name="Tsubouchi T."/>
            <person name="Morono Y."/>
            <person name="Uchiyama I."/>
            <person name="Ito T."/>
            <person name="Fujiyama A."/>
            <person name="Inagaki F."/>
            <person name="Takami H."/>
        </authorList>
    </citation>
    <scope>NUCLEOTIDE SEQUENCE</scope>
    <source>
        <strain evidence="1">Expedition CK06-06</strain>
    </source>
</reference>